<organism evidence="2 3">
    <name type="scientific">Oculimacula yallundae</name>
    <dbReference type="NCBI Taxonomy" id="86028"/>
    <lineage>
        <taxon>Eukaryota</taxon>
        <taxon>Fungi</taxon>
        <taxon>Dikarya</taxon>
        <taxon>Ascomycota</taxon>
        <taxon>Pezizomycotina</taxon>
        <taxon>Leotiomycetes</taxon>
        <taxon>Helotiales</taxon>
        <taxon>Ploettnerulaceae</taxon>
        <taxon>Oculimacula</taxon>
    </lineage>
</organism>
<protein>
    <recommendedName>
        <fullName evidence="4">Phosphoglycerate mutase</fullName>
    </recommendedName>
</protein>
<dbReference type="Proteomes" id="UP001595075">
    <property type="component" value="Unassembled WGS sequence"/>
</dbReference>
<feature type="compositionally biased region" description="Basic and acidic residues" evidence="1">
    <location>
        <begin position="69"/>
        <end position="91"/>
    </location>
</feature>
<gene>
    <name evidence="2" type="ORF">VTL71DRAFT_680</name>
</gene>
<dbReference type="EMBL" id="JAZHXI010000001">
    <property type="protein sequence ID" value="KAL2075737.1"/>
    <property type="molecule type" value="Genomic_DNA"/>
</dbReference>
<keyword evidence="3" id="KW-1185">Reference proteome</keyword>
<sequence length="91" mass="10207">MKDMVLMSSRKLTGESEEGDQYKFSWYVEKSEANAKLKSIRKGVGEERSTVYIVRHGEGWLPGLPSFERVNEGHGGEGQREGEREGFRAGG</sequence>
<accession>A0ABR4D1P0</accession>
<evidence type="ECO:0000313" key="2">
    <source>
        <dbReference type="EMBL" id="KAL2075737.1"/>
    </source>
</evidence>
<reference evidence="2 3" key="1">
    <citation type="journal article" date="2024" name="Commun. Biol.">
        <title>Comparative genomic analysis of thermophilic fungi reveals convergent evolutionary adaptations and gene losses.</title>
        <authorList>
            <person name="Steindorff A.S."/>
            <person name="Aguilar-Pontes M.V."/>
            <person name="Robinson A.J."/>
            <person name="Andreopoulos B."/>
            <person name="LaButti K."/>
            <person name="Kuo A."/>
            <person name="Mondo S."/>
            <person name="Riley R."/>
            <person name="Otillar R."/>
            <person name="Haridas S."/>
            <person name="Lipzen A."/>
            <person name="Grimwood J."/>
            <person name="Schmutz J."/>
            <person name="Clum A."/>
            <person name="Reid I.D."/>
            <person name="Moisan M.C."/>
            <person name="Butler G."/>
            <person name="Nguyen T.T.M."/>
            <person name="Dewar K."/>
            <person name="Conant G."/>
            <person name="Drula E."/>
            <person name="Henrissat B."/>
            <person name="Hansel C."/>
            <person name="Singer S."/>
            <person name="Hutchinson M.I."/>
            <person name="de Vries R.P."/>
            <person name="Natvig D.O."/>
            <person name="Powell A.J."/>
            <person name="Tsang A."/>
            <person name="Grigoriev I.V."/>
        </authorList>
    </citation>
    <scope>NUCLEOTIDE SEQUENCE [LARGE SCALE GENOMIC DNA]</scope>
    <source>
        <strain evidence="2 3">CBS 494.80</strain>
    </source>
</reference>
<proteinExistence type="predicted"/>
<evidence type="ECO:0000313" key="3">
    <source>
        <dbReference type="Proteomes" id="UP001595075"/>
    </source>
</evidence>
<comment type="caution">
    <text evidence="2">The sequence shown here is derived from an EMBL/GenBank/DDBJ whole genome shotgun (WGS) entry which is preliminary data.</text>
</comment>
<evidence type="ECO:0008006" key="4">
    <source>
        <dbReference type="Google" id="ProtNLM"/>
    </source>
</evidence>
<feature type="region of interest" description="Disordered" evidence="1">
    <location>
        <begin position="65"/>
        <end position="91"/>
    </location>
</feature>
<evidence type="ECO:0000256" key="1">
    <source>
        <dbReference type="SAM" id="MobiDB-lite"/>
    </source>
</evidence>
<name>A0ABR4D1P0_9HELO</name>